<feature type="transmembrane region" description="Helical" evidence="10">
    <location>
        <begin position="258"/>
        <end position="281"/>
    </location>
</feature>
<accession>A0ABD1FRF3</accession>
<evidence type="ECO:0000259" key="13">
    <source>
        <dbReference type="PROSITE" id="PS50939"/>
    </source>
</evidence>
<feature type="signal peptide" evidence="11">
    <location>
        <begin position="1"/>
        <end position="22"/>
    </location>
</feature>
<feature type="binding site" description="axial binding residue" evidence="9">
    <location>
        <position position="261"/>
    </location>
    <ligand>
        <name>heme b</name>
        <dbReference type="ChEBI" id="CHEBI:60344"/>
        <label>1</label>
    </ligand>
    <ligandPart>
        <name>Fe</name>
        <dbReference type="ChEBI" id="CHEBI:18248"/>
    </ligandPart>
</feature>
<evidence type="ECO:0000256" key="3">
    <source>
        <dbReference type="ARBA" id="ARBA00022692"/>
    </source>
</evidence>
<dbReference type="Gene3D" id="1.20.120.1770">
    <property type="match status" value="1"/>
</dbReference>
<feature type="transmembrane region" description="Helical" evidence="10">
    <location>
        <begin position="293"/>
        <end position="312"/>
    </location>
</feature>
<keyword evidence="6 10" id="KW-1133">Transmembrane helix</keyword>
<name>A0ABD1FRF3_SALDI</name>
<organism evidence="14 15">
    <name type="scientific">Salvia divinorum</name>
    <name type="common">Maria pastora</name>
    <name type="synonym">Diviner's sage</name>
    <dbReference type="NCBI Taxonomy" id="28513"/>
    <lineage>
        <taxon>Eukaryota</taxon>
        <taxon>Viridiplantae</taxon>
        <taxon>Streptophyta</taxon>
        <taxon>Embryophyta</taxon>
        <taxon>Tracheophyta</taxon>
        <taxon>Spermatophyta</taxon>
        <taxon>Magnoliopsida</taxon>
        <taxon>eudicotyledons</taxon>
        <taxon>Gunneridae</taxon>
        <taxon>Pentapetalae</taxon>
        <taxon>asterids</taxon>
        <taxon>lamiids</taxon>
        <taxon>Lamiales</taxon>
        <taxon>Lamiaceae</taxon>
        <taxon>Nepetoideae</taxon>
        <taxon>Mentheae</taxon>
        <taxon>Salviinae</taxon>
        <taxon>Salvia</taxon>
        <taxon>Salvia subgen. Calosphace</taxon>
    </lineage>
</organism>
<comment type="caution">
    <text evidence="14">The sequence shown here is derived from an EMBL/GenBank/DDBJ whole genome shotgun (WGS) entry which is preliminary data.</text>
</comment>
<keyword evidence="3 10" id="KW-0812">Transmembrane</keyword>
<reference evidence="14 15" key="1">
    <citation type="submission" date="2024-06" db="EMBL/GenBank/DDBJ databases">
        <title>A chromosome level genome sequence of Diviner's sage (Salvia divinorum).</title>
        <authorList>
            <person name="Ford S.A."/>
            <person name="Ro D.-K."/>
            <person name="Ness R.W."/>
            <person name="Phillips M.A."/>
        </authorList>
    </citation>
    <scope>NUCLEOTIDE SEQUENCE [LARGE SCALE GENOMIC DNA]</scope>
    <source>
        <strain evidence="14">SAF-2024a</strain>
        <tissue evidence="14">Leaf</tissue>
    </source>
</reference>
<feature type="transmembrane region" description="Helical" evidence="10">
    <location>
        <begin position="332"/>
        <end position="349"/>
    </location>
</feature>
<dbReference type="PANTHER" id="PTHR23130:SF175">
    <property type="entry name" value="CYTOCHROME B561 AND DOMON DOMAIN-CONTAINING PROTEIN"/>
    <property type="match status" value="1"/>
</dbReference>
<feature type="binding site" description="axial binding residue" evidence="9">
    <location>
        <position position="330"/>
    </location>
    <ligand>
        <name>heme b</name>
        <dbReference type="ChEBI" id="CHEBI:60344"/>
        <label>1</label>
    </ligand>
    <ligandPart>
        <name>Fe</name>
        <dbReference type="ChEBI" id="CHEBI:18248"/>
    </ligandPart>
</feature>
<dbReference type="AlphaFoldDB" id="A0ABD1FRF3"/>
<dbReference type="CDD" id="cd08760">
    <property type="entry name" value="Cyt_b561_FRRS1_like"/>
    <property type="match status" value="1"/>
</dbReference>
<feature type="transmembrane region" description="Helical" evidence="10">
    <location>
        <begin position="361"/>
        <end position="382"/>
    </location>
</feature>
<sequence length="394" mass="44763">MMKFALLLLATGMLLFPPFATAHSCSDEFQQLAETKLPNSTRIQSCRSKTLGAEFGWSFNKTSRRLHVAFGARLRHEDTGWMAWGVNPDGPQMAGTRAVIGVKHKNGTYECHKYNVTAMTKSRRCPLVPADDADDVGVEFSRCEMHYDTGLEYHVIVAAVVLPEKKFNSSETNVVWQIGEEIRGNEPLMHPKSINNFDSTETIDLESTKIISYTRHQRNRLRIVHGIVNIVGWGTLLPSGVIVSRYMRIFPKPCKNWYDIHVTCQTSGYIIGSAGWALGLWLGKASHNYKFNIHNTVGLLIFIFATIQMLAWRLRPHPSDGYRMYWNMYHHFLGYSILALIFFNIFLGIKILEPQHVWKWAYIGILGALGTLALAFEFIGWIKFLTQNSSSKQG</sequence>
<keyword evidence="15" id="KW-1185">Reference proteome</keyword>
<evidence type="ECO:0000256" key="9">
    <source>
        <dbReference type="PIRSR" id="PIRSR037471-1"/>
    </source>
</evidence>
<feature type="domain" description="DOMON" evidence="12">
    <location>
        <begin position="51"/>
        <end position="179"/>
    </location>
</feature>
<dbReference type="Pfam" id="PF04526">
    <property type="entry name" value="DUF568"/>
    <property type="match status" value="1"/>
</dbReference>
<evidence type="ECO:0000256" key="5">
    <source>
        <dbReference type="ARBA" id="ARBA00022982"/>
    </source>
</evidence>
<keyword evidence="9" id="KW-0408">Iron</keyword>
<dbReference type="EMBL" id="JBEAFC010000012">
    <property type="protein sequence ID" value="KAL1534436.1"/>
    <property type="molecule type" value="Genomic_DNA"/>
</dbReference>
<dbReference type="GO" id="GO:0016020">
    <property type="term" value="C:membrane"/>
    <property type="evidence" value="ECO:0007669"/>
    <property type="project" value="UniProtKB-SubCell"/>
</dbReference>
<feature type="binding site" description="axial binding residue" evidence="9">
    <location>
        <position position="225"/>
    </location>
    <ligand>
        <name>heme b</name>
        <dbReference type="ChEBI" id="CHEBI:60344"/>
        <label>1</label>
    </ligand>
    <ligandPart>
        <name>Fe</name>
        <dbReference type="ChEBI" id="CHEBI:18248"/>
    </ligandPart>
</feature>
<dbReference type="Proteomes" id="UP001567538">
    <property type="component" value="Unassembled WGS sequence"/>
</dbReference>
<keyword evidence="5 8" id="KW-0249">Electron transport</keyword>
<dbReference type="PIRSF" id="PIRSF037471">
    <property type="entry name" value="UCP037471"/>
    <property type="match status" value="1"/>
</dbReference>
<keyword evidence="9" id="KW-0479">Metal-binding</keyword>
<evidence type="ECO:0000256" key="7">
    <source>
        <dbReference type="ARBA" id="ARBA00023136"/>
    </source>
</evidence>
<keyword evidence="2 8" id="KW-0813">Transport</keyword>
<keyword evidence="4 11" id="KW-0732">Signal</keyword>
<evidence type="ECO:0000256" key="10">
    <source>
        <dbReference type="SAM" id="Phobius"/>
    </source>
</evidence>
<keyword evidence="7 8" id="KW-0472">Membrane</keyword>
<evidence type="ECO:0000256" key="1">
    <source>
        <dbReference type="ARBA" id="ARBA00004370"/>
    </source>
</evidence>
<feature type="chain" id="PRO_5044862619" description="Cytochrome b561 and DOMON domain-containing protein" evidence="11">
    <location>
        <begin position="23"/>
        <end position="394"/>
    </location>
</feature>
<evidence type="ECO:0000256" key="11">
    <source>
        <dbReference type="SAM" id="SignalP"/>
    </source>
</evidence>
<evidence type="ECO:0000256" key="6">
    <source>
        <dbReference type="ARBA" id="ARBA00022989"/>
    </source>
</evidence>
<dbReference type="PANTHER" id="PTHR23130">
    <property type="entry name" value="CYTOCHROME B561 AND DOMON DOMAIN-CONTAINING PROTEIN"/>
    <property type="match status" value="1"/>
</dbReference>
<dbReference type="InterPro" id="IPR045265">
    <property type="entry name" value="AIR12_DOMON"/>
</dbReference>
<comment type="subcellular location">
    <subcellularLocation>
        <location evidence="1">Membrane</location>
    </subcellularLocation>
</comment>
<evidence type="ECO:0000256" key="8">
    <source>
        <dbReference type="PIRNR" id="PIRNR037471"/>
    </source>
</evidence>
<evidence type="ECO:0000256" key="4">
    <source>
        <dbReference type="ARBA" id="ARBA00022729"/>
    </source>
</evidence>
<proteinExistence type="predicted"/>
<evidence type="ECO:0000256" key="2">
    <source>
        <dbReference type="ARBA" id="ARBA00022448"/>
    </source>
</evidence>
<dbReference type="InterPro" id="IPR017214">
    <property type="entry name" value="UCP037471"/>
</dbReference>
<dbReference type="PROSITE" id="PS50939">
    <property type="entry name" value="CYTOCHROME_B561"/>
    <property type="match status" value="1"/>
</dbReference>
<evidence type="ECO:0000313" key="15">
    <source>
        <dbReference type="Proteomes" id="UP001567538"/>
    </source>
</evidence>
<evidence type="ECO:0000259" key="12">
    <source>
        <dbReference type="PROSITE" id="PS50836"/>
    </source>
</evidence>
<dbReference type="SMART" id="SM00665">
    <property type="entry name" value="B561"/>
    <property type="match status" value="1"/>
</dbReference>
<comment type="cofactor">
    <cofactor evidence="8">
        <name>heme b</name>
        <dbReference type="ChEBI" id="CHEBI:60344"/>
    </cofactor>
    <text evidence="8">Binds 2 heme b groups non-covalently.</text>
</comment>
<feature type="transmembrane region" description="Helical" evidence="10">
    <location>
        <begin position="223"/>
        <end position="246"/>
    </location>
</feature>
<feature type="binding site" description="axial binding residue" evidence="9">
    <location>
        <position position="294"/>
    </location>
    <ligand>
        <name>heme b</name>
        <dbReference type="ChEBI" id="CHEBI:60344"/>
        <label>1</label>
    </ligand>
    <ligandPart>
        <name>Fe</name>
        <dbReference type="ChEBI" id="CHEBI:18248"/>
    </ligandPart>
</feature>
<evidence type="ECO:0000313" key="14">
    <source>
        <dbReference type="EMBL" id="KAL1534436.1"/>
    </source>
</evidence>
<dbReference type="InterPro" id="IPR006593">
    <property type="entry name" value="Cyt_b561/ferric_Rdtase_TM"/>
</dbReference>
<feature type="domain" description="Cytochrome b561" evidence="13">
    <location>
        <begin position="194"/>
        <end position="385"/>
    </location>
</feature>
<dbReference type="InterPro" id="IPR005018">
    <property type="entry name" value="DOMON_domain"/>
</dbReference>
<protein>
    <recommendedName>
        <fullName evidence="8">Cytochrome b561 and DOMON domain-containing protein</fullName>
    </recommendedName>
</protein>
<gene>
    <name evidence="14" type="ORF">AAHA92_30612</name>
</gene>
<dbReference type="PROSITE" id="PS50836">
    <property type="entry name" value="DOMON"/>
    <property type="match status" value="1"/>
</dbReference>